<evidence type="ECO:0000313" key="3">
    <source>
        <dbReference type="RefSeq" id="XP_045550768.1"/>
    </source>
</evidence>
<dbReference type="PANTHER" id="PTHR31094:SF2">
    <property type="entry name" value="RIKEN CDNA 2310061I04 GENE"/>
    <property type="match status" value="1"/>
</dbReference>
<dbReference type="Pfam" id="PF10184">
    <property type="entry name" value="DUF2358"/>
    <property type="match status" value="1"/>
</dbReference>
<dbReference type="Proteomes" id="UP001652741">
    <property type="component" value="Chromosome ssa14"/>
</dbReference>
<sequence length="446" mass="50692">MAACRGALALCVRSHGNRQPVKQQCWSLAQVLDVQWSGQIRPLSSASWALVPPNSLRYQNIKQPSLSHPFHHASHSQRPSGLDEAWEETVSLCLLVRPVPGECDDQHTLAEVPLFGQTKLSEILAPRGLSRPVEFLFPMTTVDGSREDDISVGMTKMNEGEWLHDDAEKRERGSFRRLFETEGCPAPFMFGSRFYCFHCPGMEPLPGYGDKSGNMIGLEKELSLLFHTSLYSSYTERETVEGGHSDKEREDEEKLALMYEKLRIELPSFFVKSHDYTMYTNDIEFVNCILNAKTRGRVLYQLSLSLWRLLCLCYYAEARLEVLKLTKHPEDGTIKARWRVRGLPFLSLLLRFYRKDKTDLYRSYDAFSTFYLGHDGLIHCHKVEKMMKAQPPILPRVTTLLAGALVALGVQEHRPALNLLPPLLSSLRQSRDGEKGGSRGRSMCVP</sequence>
<dbReference type="Bgee" id="ENSSSAG00000074712">
    <property type="expression patterns" value="Expressed in ovary and 25 other cell types or tissues"/>
</dbReference>
<evidence type="ECO:0000313" key="4">
    <source>
        <dbReference type="RefSeq" id="XP_045550769.1"/>
    </source>
</evidence>
<dbReference type="RefSeq" id="XP_045550768.1">
    <property type="nucleotide sequence ID" value="XM_045694812.1"/>
</dbReference>
<dbReference type="OMA" id="MNEGEWL"/>
<dbReference type="PANTHER" id="PTHR31094">
    <property type="entry name" value="RIKEN CDNA 2310061I04 GENE"/>
    <property type="match status" value="1"/>
</dbReference>
<dbReference type="GeneID" id="106570325"/>
<dbReference type="InterPro" id="IPR018790">
    <property type="entry name" value="DUF2358"/>
</dbReference>
<keyword evidence="1" id="KW-1185">Reference proteome</keyword>
<dbReference type="AlphaFoldDB" id="A0A1S3M421"/>
<dbReference type="STRING" id="8030.ENSSSAP00000101039"/>
<protein>
    <submittedName>
        <fullName evidence="2 3">Uncharacterized protein LOC106570325</fullName>
    </submittedName>
</protein>
<reference evidence="2" key="1">
    <citation type="submission" date="2025-04" db="UniProtKB">
        <authorList>
            <consortium name="RefSeq"/>
        </authorList>
    </citation>
    <scope>IDENTIFICATION</scope>
    <source>
        <tissue evidence="2">Muscle</tissue>
    </source>
</reference>
<dbReference type="RefSeq" id="XP_013997993.1">
    <property type="nucleotide sequence ID" value="XM_014142518.1"/>
</dbReference>
<evidence type="ECO:0000313" key="2">
    <source>
        <dbReference type="RefSeq" id="XP_013997993.1"/>
    </source>
</evidence>
<proteinExistence type="predicted"/>
<gene>
    <name evidence="2 3 4" type="primary">LOC106570325</name>
</gene>
<organism evidence="1 2">
    <name type="scientific">Salmo salar</name>
    <name type="common">Atlantic salmon</name>
    <dbReference type="NCBI Taxonomy" id="8030"/>
    <lineage>
        <taxon>Eukaryota</taxon>
        <taxon>Metazoa</taxon>
        <taxon>Chordata</taxon>
        <taxon>Craniata</taxon>
        <taxon>Vertebrata</taxon>
        <taxon>Euteleostomi</taxon>
        <taxon>Actinopterygii</taxon>
        <taxon>Neopterygii</taxon>
        <taxon>Teleostei</taxon>
        <taxon>Protacanthopterygii</taxon>
        <taxon>Salmoniformes</taxon>
        <taxon>Salmonidae</taxon>
        <taxon>Salmoninae</taxon>
        <taxon>Salmo</taxon>
    </lineage>
</organism>
<evidence type="ECO:0000313" key="1">
    <source>
        <dbReference type="Proteomes" id="UP001652741"/>
    </source>
</evidence>
<dbReference type="PaxDb" id="8030-ENSSSAP00000101039"/>
<dbReference type="RefSeq" id="XP_045550769.1">
    <property type="nucleotide sequence ID" value="XM_045694813.1"/>
</dbReference>
<accession>A0A1S3M421</accession>
<dbReference type="KEGG" id="sasa:106570325"/>
<name>A0A1S3M421_SALSA</name>